<feature type="transmembrane region" description="Helical" evidence="19">
    <location>
        <begin position="12"/>
        <end position="34"/>
    </location>
</feature>
<evidence type="ECO:0000313" key="22">
    <source>
        <dbReference type="EMBL" id="SFO03023.1"/>
    </source>
</evidence>
<dbReference type="FunFam" id="1.20.120.1220:FF:000001">
    <property type="entry name" value="Type 4 prepilin-like proteins leader peptide-processing enzyme"/>
    <property type="match status" value="1"/>
</dbReference>
<dbReference type="OrthoDB" id="9789291at2"/>
<dbReference type="GO" id="GO:0004190">
    <property type="term" value="F:aspartic-type endopeptidase activity"/>
    <property type="evidence" value="ECO:0007669"/>
    <property type="project" value="UniProtKB-EC"/>
</dbReference>
<dbReference type="GO" id="GO:0008168">
    <property type="term" value="F:methyltransferase activity"/>
    <property type="evidence" value="ECO:0007669"/>
    <property type="project" value="UniProtKB-KW"/>
</dbReference>
<dbReference type="Pfam" id="PF06750">
    <property type="entry name" value="A24_N_bact"/>
    <property type="match status" value="1"/>
</dbReference>
<dbReference type="Pfam" id="PF01478">
    <property type="entry name" value="Peptidase_A24"/>
    <property type="match status" value="1"/>
</dbReference>
<evidence type="ECO:0000313" key="23">
    <source>
        <dbReference type="Proteomes" id="UP000183107"/>
    </source>
</evidence>
<gene>
    <name evidence="22" type="ORF">SAMN05216386_2413</name>
</gene>
<accession>A0A1I5DUW5</accession>
<keyword evidence="4" id="KW-0997">Cell inner membrane</keyword>
<organism evidence="22 23">
    <name type="scientific">Nitrosospira briensis</name>
    <dbReference type="NCBI Taxonomy" id="35799"/>
    <lineage>
        <taxon>Bacteria</taxon>
        <taxon>Pseudomonadati</taxon>
        <taxon>Pseudomonadota</taxon>
        <taxon>Betaproteobacteria</taxon>
        <taxon>Nitrosomonadales</taxon>
        <taxon>Nitrosomonadaceae</taxon>
        <taxon>Nitrosospira</taxon>
    </lineage>
</organism>
<keyword evidence="13 18" id="KW-0511">Multifunctional enzyme</keyword>
<dbReference type="EMBL" id="FOVJ01000006">
    <property type="protein sequence ID" value="SFO03023.1"/>
    <property type="molecule type" value="Genomic_DNA"/>
</dbReference>
<keyword evidence="10 18" id="KW-0378">Hydrolase</keyword>
<evidence type="ECO:0000256" key="16">
    <source>
        <dbReference type="ARBA" id="ARBA00071870"/>
    </source>
</evidence>
<feature type="transmembrane region" description="Helical" evidence="19">
    <location>
        <begin position="125"/>
        <end position="147"/>
    </location>
</feature>
<comment type="similarity">
    <text evidence="2 17">Belongs to the peptidase A24 family.</text>
</comment>
<dbReference type="InterPro" id="IPR014032">
    <property type="entry name" value="Peptidase_A24A_bac"/>
</dbReference>
<name>A0A1I5DUW5_9PROT</name>
<dbReference type="EC" id="2.1.1.-" evidence="18"/>
<keyword evidence="9 18" id="KW-0812">Transmembrane</keyword>
<dbReference type="GO" id="GO:0005886">
    <property type="term" value="C:plasma membrane"/>
    <property type="evidence" value="ECO:0007669"/>
    <property type="project" value="UniProtKB-SubCell"/>
</dbReference>
<feature type="domain" description="Prepilin peptidase A24 N-terminal" evidence="21">
    <location>
        <begin position="20"/>
        <end position="125"/>
    </location>
</feature>
<feature type="transmembrane region" description="Helical" evidence="19">
    <location>
        <begin position="219"/>
        <end position="249"/>
    </location>
</feature>
<dbReference type="PANTHER" id="PTHR30487:SF0">
    <property type="entry name" value="PREPILIN LEADER PEPTIDASE_N-METHYLTRANSFERASE-RELATED"/>
    <property type="match status" value="1"/>
</dbReference>
<keyword evidence="3" id="KW-1003">Cell membrane</keyword>
<keyword evidence="11 19" id="KW-1133">Transmembrane helix</keyword>
<comment type="catalytic activity">
    <reaction evidence="14 18">
        <text>Typically cleaves a -Gly-|-Phe- bond to release an N-terminal, basic peptide of 5-8 residues from type IV prepilin, and then N-methylates the new N-terminal amino group, the methyl donor being S-adenosyl-L-methionine.</text>
        <dbReference type="EC" id="3.4.23.43"/>
    </reaction>
</comment>
<evidence type="ECO:0000256" key="2">
    <source>
        <dbReference type="ARBA" id="ARBA00005801"/>
    </source>
</evidence>
<evidence type="ECO:0000256" key="3">
    <source>
        <dbReference type="ARBA" id="ARBA00022475"/>
    </source>
</evidence>
<dbReference type="Gene3D" id="1.20.120.1220">
    <property type="match status" value="1"/>
</dbReference>
<evidence type="ECO:0000256" key="15">
    <source>
        <dbReference type="ARBA" id="ARBA00067082"/>
    </source>
</evidence>
<dbReference type="EC" id="3.4.23.43" evidence="15 18"/>
<evidence type="ECO:0000256" key="9">
    <source>
        <dbReference type="ARBA" id="ARBA00022692"/>
    </source>
</evidence>
<evidence type="ECO:0000256" key="18">
    <source>
        <dbReference type="RuleBase" id="RU003794"/>
    </source>
</evidence>
<evidence type="ECO:0000256" key="13">
    <source>
        <dbReference type="ARBA" id="ARBA00023268"/>
    </source>
</evidence>
<keyword evidence="23" id="KW-1185">Reference proteome</keyword>
<evidence type="ECO:0000256" key="4">
    <source>
        <dbReference type="ARBA" id="ARBA00022519"/>
    </source>
</evidence>
<dbReference type="AlphaFoldDB" id="A0A1I5DUW5"/>
<dbReference type="GO" id="GO:0006465">
    <property type="term" value="P:signal peptide processing"/>
    <property type="evidence" value="ECO:0007669"/>
    <property type="project" value="TreeGrafter"/>
</dbReference>
<dbReference type="RefSeq" id="WP_074797710.1">
    <property type="nucleotide sequence ID" value="NZ_FOVJ01000006.1"/>
</dbReference>
<keyword evidence="8" id="KW-0949">S-adenosyl-L-methionine</keyword>
<evidence type="ECO:0000256" key="7">
    <source>
        <dbReference type="ARBA" id="ARBA00022679"/>
    </source>
</evidence>
<reference evidence="23" key="1">
    <citation type="submission" date="2016-10" db="EMBL/GenBank/DDBJ databases">
        <authorList>
            <person name="Varghese N."/>
        </authorList>
    </citation>
    <scope>NUCLEOTIDE SEQUENCE [LARGE SCALE GENOMIC DNA]</scope>
    <source>
        <strain evidence="23">Nsp8</strain>
    </source>
</reference>
<evidence type="ECO:0000256" key="19">
    <source>
        <dbReference type="SAM" id="Phobius"/>
    </source>
</evidence>
<keyword evidence="12 19" id="KW-0472">Membrane</keyword>
<keyword evidence="6 18" id="KW-0645">Protease</keyword>
<evidence type="ECO:0000259" key="21">
    <source>
        <dbReference type="Pfam" id="PF06750"/>
    </source>
</evidence>
<evidence type="ECO:0000256" key="11">
    <source>
        <dbReference type="ARBA" id="ARBA00022989"/>
    </source>
</evidence>
<evidence type="ECO:0000256" key="12">
    <source>
        <dbReference type="ARBA" id="ARBA00023136"/>
    </source>
</evidence>
<feature type="transmembrane region" description="Helical" evidence="19">
    <location>
        <begin position="256"/>
        <end position="275"/>
    </location>
</feature>
<keyword evidence="5 18" id="KW-0489">Methyltransferase</keyword>
<feature type="domain" description="Prepilin type IV endopeptidase peptidase" evidence="20">
    <location>
        <begin position="135"/>
        <end position="243"/>
    </location>
</feature>
<protein>
    <recommendedName>
        <fullName evidence="16 18">Prepilin leader peptidase/N-methyltransferase</fullName>
        <ecNumber evidence="18">2.1.1.-</ecNumber>
        <ecNumber evidence="15 18">3.4.23.43</ecNumber>
    </recommendedName>
</protein>
<keyword evidence="7 18" id="KW-0808">Transferase</keyword>
<evidence type="ECO:0000256" key="6">
    <source>
        <dbReference type="ARBA" id="ARBA00022670"/>
    </source>
</evidence>
<evidence type="ECO:0000256" key="8">
    <source>
        <dbReference type="ARBA" id="ARBA00022691"/>
    </source>
</evidence>
<comment type="subcellular location">
    <subcellularLocation>
        <location evidence="1">Cell inner membrane</location>
        <topology evidence="1">Multi-pass membrane protein</topology>
    </subcellularLocation>
    <subcellularLocation>
        <location evidence="18">Cell membrane</location>
        <topology evidence="18">Multi-pass membrane protein</topology>
    </subcellularLocation>
</comment>
<comment type="function">
    <text evidence="18">Plays an essential role in type IV pili and type II pseudopili formation by proteolytically removing the leader sequence from substrate proteins and subsequently monomethylating the alpha-amino group of the newly exposed N-terminal phenylalanine.</text>
</comment>
<dbReference type="PRINTS" id="PR00864">
    <property type="entry name" value="PREPILNPTASE"/>
</dbReference>
<dbReference type="GO" id="GO:0032259">
    <property type="term" value="P:methylation"/>
    <property type="evidence" value="ECO:0007669"/>
    <property type="project" value="UniProtKB-KW"/>
</dbReference>
<dbReference type="PANTHER" id="PTHR30487">
    <property type="entry name" value="TYPE 4 PREPILIN-LIKE PROTEINS LEADER PEPTIDE-PROCESSING ENZYME"/>
    <property type="match status" value="1"/>
</dbReference>
<evidence type="ECO:0000256" key="10">
    <source>
        <dbReference type="ARBA" id="ARBA00022801"/>
    </source>
</evidence>
<dbReference type="InterPro" id="IPR010627">
    <property type="entry name" value="Prepilin_pept_A24_N"/>
</dbReference>
<evidence type="ECO:0000256" key="14">
    <source>
        <dbReference type="ARBA" id="ARBA00050401"/>
    </source>
</evidence>
<proteinExistence type="inferred from homology"/>
<evidence type="ECO:0000259" key="20">
    <source>
        <dbReference type="Pfam" id="PF01478"/>
    </source>
</evidence>
<dbReference type="InterPro" id="IPR050882">
    <property type="entry name" value="Prepilin_peptidase/N-MTase"/>
</dbReference>
<dbReference type="Proteomes" id="UP000183107">
    <property type="component" value="Unassembled WGS sequence"/>
</dbReference>
<dbReference type="InterPro" id="IPR000045">
    <property type="entry name" value="Prepilin_IV_endopep_pep"/>
</dbReference>
<evidence type="ECO:0000256" key="17">
    <source>
        <dbReference type="RuleBase" id="RU003793"/>
    </source>
</evidence>
<evidence type="ECO:0000256" key="1">
    <source>
        <dbReference type="ARBA" id="ARBA00004429"/>
    </source>
</evidence>
<feature type="transmembrane region" description="Helical" evidence="19">
    <location>
        <begin position="181"/>
        <end position="199"/>
    </location>
</feature>
<evidence type="ECO:0000256" key="5">
    <source>
        <dbReference type="ARBA" id="ARBA00022603"/>
    </source>
</evidence>
<sequence>MSFIHLLQNSPAFFISFCSIIGLAMGSFLNVVIYRLPKMLEREWQEQCAELRGEPVEVRQPYNIVAPRSACPHCDHKISALQNIPLISYLALKGRCSVCRATISLRYPAIEALTGLISGFIAWNFGFGLVAFAALVFAWAMIALAFIDIDTQLLPNDITLPLLWTGLLVNSGEGFTDVRSAVIGAVAGYLALWSVYWGYKLITGKEGMGQGDFKLLAVIGAWLGWQMLPLVILFSSLVGSIAGLGLILIGKHGRHVPIPFGPYLVGGGFIALFWGNQINRAYFNLV</sequence>